<dbReference type="Proteomes" id="UP000237347">
    <property type="component" value="Unassembled WGS sequence"/>
</dbReference>
<evidence type="ECO:0000313" key="2">
    <source>
        <dbReference type="Proteomes" id="UP000237347"/>
    </source>
</evidence>
<accession>A0AAW0KGW4</accession>
<gene>
    <name evidence="1" type="ORF">CFP56_019398</name>
</gene>
<proteinExistence type="predicted"/>
<dbReference type="AlphaFoldDB" id="A0AAW0KGW4"/>
<protein>
    <submittedName>
        <fullName evidence="1">Uncharacterized protein</fullName>
    </submittedName>
</protein>
<evidence type="ECO:0000313" key="1">
    <source>
        <dbReference type="EMBL" id="KAK7838640.1"/>
    </source>
</evidence>
<name>A0AAW0KGW4_QUESU</name>
<dbReference type="EMBL" id="PKMF04000302">
    <property type="protein sequence ID" value="KAK7838640.1"/>
    <property type="molecule type" value="Genomic_DNA"/>
</dbReference>
<comment type="caution">
    <text evidence="1">The sequence shown here is derived from an EMBL/GenBank/DDBJ whole genome shotgun (WGS) entry which is preliminary data.</text>
</comment>
<organism evidence="1 2">
    <name type="scientific">Quercus suber</name>
    <name type="common">Cork oak</name>
    <dbReference type="NCBI Taxonomy" id="58331"/>
    <lineage>
        <taxon>Eukaryota</taxon>
        <taxon>Viridiplantae</taxon>
        <taxon>Streptophyta</taxon>
        <taxon>Embryophyta</taxon>
        <taxon>Tracheophyta</taxon>
        <taxon>Spermatophyta</taxon>
        <taxon>Magnoliopsida</taxon>
        <taxon>eudicotyledons</taxon>
        <taxon>Gunneridae</taxon>
        <taxon>Pentapetalae</taxon>
        <taxon>rosids</taxon>
        <taxon>fabids</taxon>
        <taxon>Fagales</taxon>
        <taxon>Fagaceae</taxon>
        <taxon>Quercus</taxon>
    </lineage>
</organism>
<sequence length="227" mass="26286">MSKKSKMVFRELLDFESVFTINFMCMTSYFHVISGSAHGVGGVAENLVRANALKSENLLFTVIIHPSYINGKDRAISFFSSTYFWILEMQLPLTLIFHRSIRKHVAEKLTPCHYQLLTERRLYQGLHQRKYIQCEAQDCGPIIACEVIRLRSIILIVCCICWLVRICERQYFESRRCFSVLLIPDRVSTANHQLVMASKRAKRGKSKAASEPEVVFDQLRFLTPENE</sequence>
<reference evidence="1 2" key="1">
    <citation type="journal article" date="2018" name="Sci. Data">
        <title>The draft genome sequence of cork oak.</title>
        <authorList>
            <person name="Ramos A.M."/>
            <person name="Usie A."/>
            <person name="Barbosa P."/>
            <person name="Barros P.M."/>
            <person name="Capote T."/>
            <person name="Chaves I."/>
            <person name="Simoes F."/>
            <person name="Abreu I."/>
            <person name="Carrasquinho I."/>
            <person name="Faro C."/>
            <person name="Guimaraes J.B."/>
            <person name="Mendonca D."/>
            <person name="Nobrega F."/>
            <person name="Rodrigues L."/>
            <person name="Saibo N.J.M."/>
            <person name="Varela M.C."/>
            <person name="Egas C."/>
            <person name="Matos J."/>
            <person name="Miguel C.M."/>
            <person name="Oliveira M.M."/>
            <person name="Ricardo C.P."/>
            <person name="Goncalves S."/>
        </authorList>
    </citation>
    <scope>NUCLEOTIDE SEQUENCE [LARGE SCALE GENOMIC DNA]</scope>
    <source>
        <strain evidence="2">cv. HL8</strain>
    </source>
</reference>
<keyword evidence="2" id="KW-1185">Reference proteome</keyword>